<keyword evidence="8" id="KW-1185">Reference proteome</keyword>
<evidence type="ECO:0000256" key="3">
    <source>
        <dbReference type="ARBA" id="ARBA00022643"/>
    </source>
</evidence>
<sequence length="248" mass="27737">MNETIQTILGHRSIRKFKERPLSNEEINTIIEAASRASTSSFMMAYSIIGIDDASVKSKLAKISGQSYVEHNGHLFVFCADLNKVGLLASPEEKQQINENVENTEHFLVATIDAALAAQNACLAAEGIGLGVCYIGSIRNDIKTVDQLLGLPDHVIPLFGLAVGEPDHDPQPKPRLPKEAFYFKNKYIESASLQKEIEHFDQGVNDYYKKRSENKRMDQWSTQMIRKLSTPIRTDVTPFVQSKGLNKK</sequence>
<dbReference type="InterPro" id="IPR000415">
    <property type="entry name" value="Nitroreductase-like"/>
</dbReference>
<dbReference type="InterPro" id="IPR029479">
    <property type="entry name" value="Nitroreductase"/>
</dbReference>
<keyword evidence="2 5" id="KW-0285">Flavoprotein</keyword>
<dbReference type="KEGG" id="aqt:FN924_07435"/>
<dbReference type="InterPro" id="IPR016446">
    <property type="entry name" value="Flavin_OxRdtase_Frp"/>
</dbReference>
<evidence type="ECO:0000313" key="7">
    <source>
        <dbReference type="EMBL" id="QDP40013.1"/>
    </source>
</evidence>
<protein>
    <submittedName>
        <fullName evidence="7">Oxygen-insensitive NADPH nitroreductase</fullName>
        <ecNumber evidence="7">1.5.1.38</ecNumber>
    </submittedName>
</protein>
<dbReference type="PIRSF" id="PIRSF005426">
    <property type="entry name" value="Frp"/>
    <property type="match status" value="1"/>
</dbReference>
<dbReference type="AlphaFoldDB" id="A0A516KF40"/>
<name>A0A516KF40_9BACI</name>
<dbReference type="Gene3D" id="3.40.109.10">
    <property type="entry name" value="NADH Oxidase"/>
    <property type="match status" value="1"/>
</dbReference>
<evidence type="ECO:0000256" key="2">
    <source>
        <dbReference type="ARBA" id="ARBA00022630"/>
    </source>
</evidence>
<dbReference type="NCBIfam" id="NF008033">
    <property type="entry name" value="PRK10765.1"/>
    <property type="match status" value="1"/>
</dbReference>
<accession>A0A516KF40</accession>
<dbReference type="PANTHER" id="PTHR43425:SF3">
    <property type="entry name" value="NADPH-DEPENDENT OXIDOREDUCTASE"/>
    <property type="match status" value="1"/>
</dbReference>
<keyword evidence="5" id="KW-0521">NADP</keyword>
<dbReference type="GO" id="GO:0052873">
    <property type="term" value="F:FMN reductase (NADPH) activity"/>
    <property type="evidence" value="ECO:0007669"/>
    <property type="project" value="UniProtKB-EC"/>
</dbReference>
<keyword evidence="4 5" id="KW-0560">Oxidoreductase</keyword>
<dbReference type="EC" id="1.5.1.38" evidence="7"/>
<feature type="domain" description="Nitroreductase" evidence="6">
    <location>
        <begin position="8"/>
        <end position="164"/>
    </location>
</feature>
<evidence type="ECO:0000259" key="6">
    <source>
        <dbReference type="Pfam" id="PF00881"/>
    </source>
</evidence>
<comment type="similarity">
    <text evidence="1 5">Belongs to the flavin oxidoreductase frp family.</text>
</comment>
<proteinExistence type="inferred from homology"/>
<reference evidence="7 8" key="1">
    <citation type="submission" date="2019-07" db="EMBL/GenBank/DDBJ databases">
        <authorList>
            <person name="Li J."/>
        </authorList>
    </citation>
    <scope>NUCLEOTIDE SEQUENCE [LARGE SCALE GENOMIC DNA]</scope>
    <source>
        <strain evidence="7 8">TKL69</strain>
    </source>
</reference>
<keyword evidence="3 5" id="KW-0288">FMN</keyword>
<evidence type="ECO:0000313" key="8">
    <source>
        <dbReference type="Proteomes" id="UP000315215"/>
    </source>
</evidence>
<dbReference type="EMBL" id="CP041666">
    <property type="protein sequence ID" value="QDP40013.1"/>
    <property type="molecule type" value="Genomic_DNA"/>
</dbReference>
<evidence type="ECO:0000256" key="1">
    <source>
        <dbReference type="ARBA" id="ARBA00008366"/>
    </source>
</evidence>
<dbReference type="Proteomes" id="UP000315215">
    <property type="component" value="Chromosome"/>
</dbReference>
<dbReference type="Pfam" id="PF00881">
    <property type="entry name" value="Nitroreductase"/>
    <property type="match status" value="1"/>
</dbReference>
<dbReference type="SUPFAM" id="SSF55469">
    <property type="entry name" value="FMN-dependent nitroreductase-like"/>
    <property type="match status" value="1"/>
</dbReference>
<dbReference type="PANTHER" id="PTHR43425">
    <property type="entry name" value="OXYGEN-INSENSITIVE NADPH NITROREDUCTASE"/>
    <property type="match status" value="1"/>
</dbReference>
<organism evidence="7 8">
    <name type="scientific">Radiobacillus deserti</name>
    <dbReference type="NCBI Taxonomy" id="2594883"/>
    <lineage>
        <taxon>Bacteria</taxon>
        <taxon>Bacillati</taxon>
        <taxon>Bacillota</taxon>
        <taxon>Bacilli</taxon>
        <taxon>Bacillales</taxon>
        <taxon>Bacillaceae</taxon>
        <taxon>Radiobacillus</taxon>
    </lineage>
</organism>
<gene>
    <name evidence="7" type="primary">nfsA</name>
    <name evidence="7" type="ORF">FN924_07435</name>
</gene>
<dbReference type="CDD" id="cd02146">
    <property type="entry name" value="NfsA-like"/>
    <property type="match status" value="1"/>
</dbReference>
<evidence type="ECO:0000256" key="5">
    <source>
        <dbReference type="PIRNR" id="PIRNR005426"/>
    </source>
</evidence>
<dbReference type="RefSeq" id="WP_143893176.1">
    <property type="nucleotide sequence ID" value="NZ_CP041666.1"/>
</dbReference>
<dbReference type="OrthoDB" id="9775805at2"/>
<evidence type="ECO:0000256" key="4">
    <source>
        <dbReference type="ARBA" id="ARBA00023002"/>
    </source>
</evidence>